<comment type="caution">
    <text evidence="7">The sequence shown here is derived from an EMBL/GenBank/DDBJ whole genome shotgun (WGS) entry which is preliminary data.</text>
</comment>
<feature type="region of interest" description="Disordered" evidence="6">
    <location>
        <begin position="125"/>
        <end position="178"/>
    </location>
</feature>
<feature type="compositionally biased region" description="Basic and acidic residues" evidence="6">
    <location>
        <begin position="593"/>
        <end position="610"/>
    </location>
</feature>
<dbReference type="InterPro" id="IPR038753">
    <property type="entry name" value="NFKBIL1"/>
</dbReference>
<feature type="region of interest" description="Disordered" evidence="6">
    <location>
        <begin position="569"/>
        <end position="610"/>
    </location>
</feature>
<evidence type="ECO:0000256" key="2">
    <source>
        <dbReference type="ARBA" id="ARBA00022553"/>
    </source>
</evidence>
<feature type="region of interest" description="Disordered" evidence="6">
    <location>
        <begin position="428"/>
        <end position="458"/>
    </location>
</feature>
<name>A0A4T0FPW0_9BASI</name>
<feature type="region of interest" description="Disordered" evidence="6">
    <location>
        <begin position="35"/>
        <end position="75"/>
    </location>
</feature>
<feature type="compositionally biased region" description="Basic and acidic residues" evidence="6">
    <location>
        <begin position="137"/>
        <end position="178"/>
    </location>
</feature>
<dbReference type="EMBL" id="SPNW01000023">
    <property type="protein sequence ID" value="TIA89925.1"/>
    <property type="molecule type" value="Genomic_DNA"/>
</dbReference>
<dbReference type="GO" id="GO:0043124">
    <property type="term" value="P:negative regulation of canonical NF-kappaB signal transduction"/>
    <property type="evidence" value="ECO:0007669"/>
    <property type="project" value="InterPro"/>
</dbReference>
<protein>
    <submittedName>
        <fullName evidence="7">Uncharacterized protein</fullName>
    </submittedName>
</protein>
<keyword evidence="5" id="KW-0539">Nucleus</keyword>
<evidence type="ECO:0000256" key="1">
    <source>
        <dbReference type="ARBA" id="ARBA00004123"/>
    </source>
</evidence>
<keyword evidence="2" id="KW-0597">Phosphoprotein</keyword>
<comment type="subcellular location">
    <subcellularLocation>
        <location evidence="1">Nucleus</location>
    </subcellularLocation>
</comment>
<evidence type="ECO:0000256" key="3">
    <source>
        <dbReference type="ARBA" id="ARBA00022737"/>
    </source>
</evidence>
<dbReference type="AlphaFoldDB" id="A0A4T0FPW0"/>
<keyword evidence="3" id="KW-0677">Repeat</keyword>
<accession>A0A4T0FPW0</accession>
<evidence type="ECO:0000313" key="8">
    <source>
        <dbReference type="Proteomes" id="UP000310189"/>
    </source>
</evidence>
<evidence type="ECO:0000313" key="7">
    <source>
        <dbReference type="EMBL" id="TIA89925.1"/>
    </source>
</evidence>
<evidence type="ECO:0000256" key="4">
    <source>
        <dbReference type="ARBA" id="ARBA00023043"/>
    </source>
</evidence>
<dbReference type="GO" id="GO:0005634">
    <property type="term" value="C:nucleus"/>
    <property type="evidence" value="ECO:0007669"/>
    <property type="project" value="UniProtKB-SubCell"/>
</dbReference>
<feature type="compositionally biased region" description="Acidic residues" evidence="6">
    <location>
        <begin position="530"/>
        <end position="539"/>
    </location>
</feature>
<evidence type="ECO:0000256" key="5">
    <source>
        <dbReference type="ARBA" id="ARBA00023242"/>
    </source>
</evidence>
<feature type="compositionally biased region" description="Basic and acidic residues" evidence="6">
    <location>
        <begin position="438"/>
        <end position="458"/>
    </location>
</feature>
<reference evidence="7 8" key="1">
    <citation type="submission" date="2019-03" db="EMBL/GenBank/DDBJ databases">
        <title>Sequencing 23 genomes of Wallemia ichthyophaga.</title>
        <authorList>
            <person name="Gostincar C."/>
        </authorList>
    </citation>
    <scope>NUCLEOTIDE SEQUENCE [LARGE SCALE GENOMIC DNA]</scope>
    <source>
        <strain evidence="7 8">EXF-5753</strain>
    </source>
</reference>
<proteinExistence type="predicted"/>
<dbReference type="Proteomes" id="UP000310189">
    <property type="component" value="Unassembled WGS sequence"/>
</dbReference>
<keyword evidence="8" id="KW-1185">Reference proteome</keyword>
<evidence type="ECO:0000256" key="6">
    <source>
        <dbReference type="SAM" id="MobiDB-lite"/>
    </source>
</evidence>
<sequence length="610" mass="70493">MQRLRFKKTKAEKEKEDFEFDKEEYKRMRYKRTLVSPPRYATHDEPISPPRKARRGNAMDDEQEEEFRSKLSQVADEDEEFEAYIPLRWQNTQDYLHSYAEGSDDEERYAERIRSGMWEKYHPEAAKEARERHRLRDNRDSIKDRARHAAREELETEEREEKRRQSGRAEEEKDRRRESFRQYWLNPPSEITVHNILYPSFDQTIDESSVAAFLQLPQMLAPDRRRTVRDVMRVFHPDKFIGRYSPRIPAQDIAAITENVSMIARILPMRHSLPAFKYVAYANHAVHRAEECGDVEESELRLLSAEEQRSPEHIQCELSVLEVQVIPRRLSYEWAPYSSVHTIGKAIFGGFPGGFANPANHVFTELLVMAPESPPSAIGRPTAIAGLPSALTKFDDMMGFVKAIIWLKTLLRKPLHDLLARVKALDSANKQNAKRKRQDKDETLSKRHNDLASPEKFRDLDVAATATATATPPRMPYSDHLAAYPTIFRATPKNLSTNALPPNDKTYIYDRPGNNNSSEHSSPVHTPADNDNDSADPDDDVIVIRNLTPKKQYTPNKPASGKLRGGRISEAYKMTPRRRITREMLMADDEQDEHDKDGENVDKENDKMQS</sequence>
<feature type="compositionally biased region" description="Polar residues" evidence="6">
    <location>
        <begin position="513"/>
        <end position="524"/>
    </location>
</feature>
<keyword evidence="4" id="KW-0040">ANK repeat</keyword>
<feature type="region of interest" description="Disordered" evidence="6">
    <location>
        <begin position="493"/>
        <end position="539"/>
    </location>
</feature>
<gene>
    <name evidence="7" type="ORF">E3P99_01828</name>
</gene>
<dbReference type="PANTHER" id="PTHR15263:SF1">
    <property type="entry name" value="NF-KAPPA-B INHIBITOR-LIKE PROTEIN 1"/>
    <property type="match status" value="1"/>
</dbReference>
<dbReference type="PANTHER" id="PTHR15263">
    <property type="entry name" value="I-KAPPA-B-LIKE PROTEIN IKBL"/>
    <property type="match status" value="1"/>
</dbReference>
<organism evidence="7 8">
    <name type="scientific">Wallemia hederae</name>
    <dbReference type="NCBI Taxonomy" id="1540922"/>
    <lineage>
        <taxon>Eukaryota</taxon>
        <taxon>Fungi</taxon>
        <taxon>Dikarya</taxon>
        <taxon>Basidiomycota</taxon>
        <taxon>Wallemiomycotina</taxon>
        <taxon>Wallemiomycetes</taxon>
        <taxon>Wallemiales</taxon>
        <taxon>Wallemiaceae</taxon>
        <taxon>Wallemia</taxon>
    </lineage>
</organism>